<feature type="compositionally biased region" description="Low complexity" evidence="1">
    <location>
        <begin position="230"/>
        <end position="254"/>
    </location>
</feature>
<feature type="region of interest" description="Disordered" evidence="1">
    <location>
        <begin position="230"/>
        <end position="344"/>
    </location>
</feature>
<dbReference type="GO" id="GO:0008270">
    <property type="term" value="F:zinc ion binding"/>
    <property type="evidence" value="ECO:0007669"/>
    <property type="project" value="InterPro"/>
</dbReference>
<dbReference type="Proteomes" id="UP000006671">
    <property type="component" value="Unassembled WGS sequence"/>
</dbReference>
<dbReference type="SMART" id="SM00066">
    <property type="entry name" value="GAL4"/>
    <property type="match status" value="1"/>
</dbReference>
<organism evidence="4">
    <name type="scientific">Naegleria gruberi</name>
    <name type="common">Amoeba</name>
    <dbReference type="NCBI Taxonomy" id="5762"/>
    <lineage>
        <taxon>Eukaryota</taxon>
        <taxon>Discoba</taxon>
        <taxon>Heterolobosea</taxon>
        <taxon>Tetramitia</taxon>
        <taxon>Eutetramitia</taxon>
        <taxon>Vahlkampfiidae</taxon>
        <taxon>Naegleria</taxon>
    </lineage>
</organism>
<evidence type="ECO:0000313" key="4">
    <source>
        <dbReference type="Proteomes" id="UP000006671"/>
    </source>
</evidence>
<dbReference type="InterPro" id="IPR011990">
    <property type="entry name" value="TPR-like_helical_dom_sf"/>
</dbReference>
<dbReference type="CDD" id="cd00067">
    <property type="entry name" value="GAL4"/>
    <property type="match status" value="1"/>
</dbReference>
<dbReference type="Gene3D" id="4.10.240.10">
    <property type="entry name" value="Zn(2)-C6 fungal-type DNA-binding domain"/>
    <property type="match status" value="1"/>
</dbReference>
<dbReference type="InterPro" id="IPR036864">
    <property type="entry name" value="Zn2-C6_fun-type_DNA-bd_sf"/>
</dbReference>
<feature type="compositionally biased region" description="Polar residues" evidence="1">
    <location>
        <begin position="320"/>
        <end position="344"/>
    </location>
</feature>
<dbReference type="KEGG" id="ngr:NAEGRDRAFT_59338"/>
<dbReference type="Gene3D" id="1.25.40.10">
    <property type="entry name" value="Tetratricopeptide repeat domain"/>
    <property type="match status" value="1"/>
</dbReference>
<evidence type="ECO:0000256" key="1">
    <source>
        <dbReference type="SAM" id="MobiDB-lite"/>
    </source>
</evidence>
<dbReference type="OMA" id="KLFYQHE"/>
<evidence type="ECO:0000259" key="2">
    <source>
        <dbReference type="PROSITE" id="PS50048"/>
    </source>
</evidence>
<protein>
    <recommendedName>
        <fullName evidence="2">Zn(2)-C6 fungal-type domain-containing protein</fullName>
    </recommendedName>
</protein>
<dbReference type="SUPFAM" id="SSF57701">
    <property type="entry name" value="Zn2/Cys6 DNA-binding domain"/>
    <property type="match status" value="1"/>
</dbReference>
<dbReference type="OrthoDB" id="5386330at2759"/>
<name>D2VVJ1_NAEGR</name>
<feature type="compositionally biased region" description="Low complexity" evidence="1">
    <location>
        <begin position="264"/>
        <end position="315"/>
    </location>
</feature>
<dbReference type="Pfam" id="PF00172">
    <property type="entry name" value="Zn_clus"/>
    <property type="match status" value="1"/>
</dbReference>
<feature type="domain" description="Zn(2)-C6 fungal-type" evidence="2">
    <location>
        <begin position="375"/>
        <end position="405"/>
    </location>
</feature>
<dbReference type="PROSITE" id="PS00463">
    <property type="entry name" value="ZN2_CY6_FUNGAL_1"/>
    <property type="match status" value="1"/>
</dbReference>
<dbReference type="GO" id="GO:0000981">
    <property type="term" value="F:DNA-binding transcription factor activity, RNA polymerase II-specific"/>
    <property type="evidence" value="ECO:0007669"/>
    <property type="project" value="InterPro"/>
</dbReference>
<proteinExistence type="predicted"/>
<evidence type="ECO:0000313" key="3">
    <source>
        <dbReference type="EMBL" id="EFC39043.1"/>
    </source>
</evidence>
<sequence length="974" mass="107906">MRNQQQASNCYSSENHGSNNISCVGVGGDNIGFATPSSAMSAQSTLQQLLLNTVAAQQQKNPFLMNSSSMGICSSTPLSTSSVSSSNNNNTNATNVGSANGNCANLFSNLLDSTTTNITKNIPMNNNSNTITSQNTDNNISSSTTTSFYNPTTVNNNNLNSLLNNPNFTLNSLLLQQLQQSNVDILNSSNNNNNNTSYLASSPPSSNSFQFINQQTSFNNQINSSDLGFLSTSTSSNSSSSNSNLTPSPTNLSLRHSPPFSSPNNVNSINNNNMNNNNNILNENQNNTINATTSSITLNHPTSTSTTTTNNNTPSKASKKNLTTSSTSFNPYPVTTKSTNENSSNGKQLMFIEENGKSRVSSSLLQSNSDQFEISCTSCRAKHRKCSKELPACSYCLARGITCIYRKPKKKGRQGKQQVGDLSQQPFDLQSNTFLDMQSSFEMNPQIVNNFNEPNNMFTMMGNQTIPSTLDNNFIPFHQQNQQELLQQHEFQNASSIESFDPNNWINQIRSSLQTNDNSNDINMLHSLLTSDSINNIFSLTNLMENNPLQNQSTTNSTTNQQQQQQHNYSINDLTDELMKRLTLEDYCKSTSFPVIDKSEFSSLLHSEKRTLEATALLYSIHALMCQRKGLKHEAASACNQARNILSRVFDKNNDFLIACAYCNLSVYSSGEGNLAEAKFYLKFVDYYFENESTSETNNVVHVNNFNLKMLKTVAEMSAGIAAQDVDSNPLGIDSEKKEIGNLLIGFYKLCTGEKKAPQPLLDIVSKTVTGDTLKLYMTLLELVSKLFYQHEMERNLSNEHSEISQRVINSFIHGTRVLILQECGISSGSIIEESANRLINISCEDNYGTAYSVLLCAIAAACRVHLKIVRDIKKGIRMNNGEDGVDYFEMIKKGLKALTLFSTRYGRVTKLYRSLIIELQEVEREHSGFKLCLLATKEIERLKLKKLSPTMDVPSLLSKDDILSIYYLVSPEQ</sequence>
<dbReference type="EMBL" id="GG738902">
    <property type="protein sequence ID" value="EFC39043.1"/>
    <property type="molecule type" value="Genomic_DNA"/>
</dbReference>
<keyword evidence="4" id="KW-1185">Reference proteome</keyword>
<dbReference type="VEuPathDB" id="AmoebaDB:NAEGRDRAFT_59338"/>
<gene>
    <name evidence="3" type="ORF">NAEGRDRAFT_59338</name>
</gene>
<dbReference type="InParanoid" id="D2VVJ1"/>
<dbReference type="GeneID" id="8854012"/>
<dbReference type="AlphaFoldDB" id="D2VVJ1"/>
<dbReference type="InterPro" id="IPR001138">
    <property type="entry name" value="Zn2Cys6_DnaBD"/>
</dbReference>
<dbReference type="PROSITE" id="PS50048">
    <property type="entry name" value="ZN2_CY6_FUNGAL_2"/>
    <property type="match status" value="1"/>
</dbReference>
<accession>D2VVJ1</accession>
<reference evidence="3 4" key="1">
    <citation type="journal article" date="2010" name="Cell">
        <title>The genome of Naegleria gruberi illuminates early eukaryotic versatility.</title>
        <authorList>
            <person name="Fritz-Laylin L.K."/>
            <person name="Prochnik S.E."/>
            <person name="Ginger M.L."/>
            <person name="Dacks J.B."/>
            <person name="Carpenter M.L."/>
            <person name="Field M.C."/>
            <person name="Kuo A."/>
            <person name="Paredez A."/>
            <person name="Chapman J."/>
            <person name="Pham J."/>
            <person name="Shu S."/>
            <person name="Neupane R."/>
            <person name="Cipriano M."/>
            <person name="Mancuso J."/>
            <person name="Tu H."/>
            <person name="Salamov A."/>
            <person name="Lindquist E."/>
            <person name="Shapiro H."/>
            <person name="Lucas S."/>
            <person name="Grigoriev I.V."/>
            <person name="Cande W.Z."/>
            <person name="Fulton C."/>
            <person name="Rokhsar D.S."/>
            <person name="Dawson S.C."/>
        </authorList>
    </citation>
    <scope>NUCLEOTIDE SEQUENCE [LARGE SCALE GENOMIC DNA]</scope>
    <source>
        <strain evidence="3 4">NEG-M</strain>
    </source>
</reference>
<dbReference type="RefSeq" id="XP_002671787.1">
    <property type="nucleotide sequence ID" value="XM_002671741.1"/>
</dbReference>